<dbReference type="GO" id="GO:0005739">
    <property type="term" value="C:mitochondrion"/>
    <property type="evidence" value="ECO:0007669"/>
    <property type="project" value="TreeGrafter"/>
</dbReference>
<dbReference type="STRING" id="1408163.A0A0F4YZM5"/>
<reference evidence="2 3" key="1">
    <citation type="submission" date="2015-04" db="EMBL/GenBank/DDBJ databases">
        <authorList>
            <person name="Heijne W.H."/>
            <person name="Fedorova N.D."/>
            <person name="Nierman W.C."/>
            <person name="Vollebregt A.W."/>
            <person name="Zhao Z."/>
            <person name="Wu L."/>
            <person name="Kumar M."/>
            <person name="Stam H."/>
            <person name="van den Berg M.A."/>
            <person name="Pel H.J."/>
        </authorList>
    </citation>
    <scope>NUCLEOTIDE SEQUENCE [LARGE SCALE GENOMIC DNA]</scope>
    <source>
        <strain evidence="2 3">CBS 393.64</strain>
    </source>
</reference>
<dbReference type="Pfam" id="PF01636">
    <property type="entry name" value="APH"/>
    <property type="match status" value="1"/>
</dbReference>
<keyword evidence="3" id="KW-1185">Reference proteome</keyword>
<dbReference type="EMBL" id="LASV01000089">
    <property type="protein sequence ID" value="KKA23679.1"/>
    <property type="molecule type" value="Genomic_DNA"/>
</dbReference>
<accession>A0A0F4YZM5</accession>
<comment type="caution">
    <text evidence="2">The sequence shown here is derived from an EMBL/GenBank/DDBJ whole genome shotgun (WGS) entry which is preliminary data.</text>
</comment>
<dbReference type="SUPFAM" id="SSF56112">
    <property type="entry name" value="Protein kinase-like (PK-like)"/>
    <property type="match status" value="1"/>
</dbReference>
<name>A0A0F4YZM5_RASE3</name>
<organism evidence="2 3">
    <name type="scientific">Rasamsonia emersonii (strain ATCC 16479 / CBS 393.64 / IMI 116815)</name>
    <dbReference type="NCBI Taxonomy" id="1408163"/>
    <lineage>
        <taxon>Eukaryota</taxon>
        <taxon>Fungi</taxon>
        <taxon>Dikarya</taxon>
        <taxon>Ascomycota</taxon>
        <taxon>Pezizomycotina</taxon>
        <taxon>Eurotiomycetes</taxon>
        <taxon>Eurotiomycetidae</taxon>
        <taxon>Eurotiales</taxon>
        <taxon>Trichocomaceae</taxon>
        <taxon>Rasamsonia</taxon>
    </lineage>
</organism>
<gene>
    <name evidence="2" type="ORF">T310_2270</name>
</gene>
<dbReference type="InterPro" id="IPR051035">
    <property type="entry name" value="Mito_inheritance_9"/>
</dbReference>
<proteinExistence type="predicted"/>
<dbReference type="PANTHER" id="PTHR36091">
    <property type="entry name" value="ALTERED INHERITANCE OF MITOCHONDRIA PROTEIN 9, MITOCHONDRIAL"/>
    <property type="match status" value="1"/>
</dbReference>
<dbReference type="InterPro" id="IPR011009">
    <property type="entry name" value="Kinase-like_dom_sf"/>
</dbReference>
<dbReference type="InterPro" id="IPR002575">
    <property type="entry name" value="Aminoglycoside_PTrfase"/>
</dbReference>
<dbReference type="AlphaFoldDB" id="A0A0F4YZM5"/>
<evidence type="ECO:0000313" key="2">
    <source>
        <dbReference type="EMBL" id="KKA23679.1"/>
    </source>
</evidence>
<protein>
    <recommendedName>
        <fullName evidence="1">Aminoglycoside phosphotransferase domain-containing protein</fullName>
    </recommendedName>
</protein>
<dbReference type="GeneID" id="25314621"/>
<sequence>MLRVPRFQSFAWQGLRSLGCASGIYRSFSYSTFRNSHQFSQIPSQSPDHQSQYERFFRYSSGCWLWDEEEQMRLRYAPFDVQRLQHLAAAAVGARTCIAMAKTAEGDYSKSFRLTMDNGATVIAKISRPFEAPEYYTTASEVATMDFVRSVLNIPTPHVYAWSADSANSVGVEYILMAELEGSPLEEIWDQLPLEERIPILDDLVAVEKKLSSVFFNRYGSIYFASDNVPGAVPAEITGDVPAEAKDQFMQRYSIGPVTDTDFWRKERAAMETDRGPWKHPLEYLLALASCQEQWIVRHASANTPSNVCAYSAAQYSPAAHLSLLQKFRPYLLPDEPATTTAPMIWHTGIHPGNFFVKDGRITGITNWHEVWARPLILQSSTPRGAVLRGEDLRTAA</sequence>
<dbReference type="RefSeq" id="XP_013330291.1">
    <property type="nucleotide sequence ID" value="XM_013474837.1"/>
</dbReference>
<dbReference type="PANTHER" id="PTHR36091:SF2">
    <property type="entry name" value="AMINOGLYCOSIDE PHOSPHOTRANSFERASE DOMAIN-CONTAINING PROTEIN"/>
    <property type="match status" value="1"/>
</dbReference>
<dbReference type="Proteomes" id="UP000053958">
    <property type="component" value="Unassembled WGS sequence"/>
</dbReference>
<feature type="domain" description="Aminoglycoside phosphotransferase" evidence="1">
    <location>
        <begin position="104"/>
        <end position="365"/>
    </location>
</feature>
<dbReference type="OrthoDB" id="2968323at2759"/>
<evidence type="ECO:0000313" key="3">
    <source>
        <dbReference type="Proteomes" id="UP000053958"/>
    </source>
</evidence>
<evidence type="ECO:0000259" key="1">
    <source>
        <dbReference type="Pfam" id="PF01636"/>
    </source>
</evidence>